<feature type="region of interest" description="Disordered" evidence="1">
    <location>
        <begin position="356"/>
        <end position="379"/>
    </location>
</feature>
<dbReference type="OrthoDB" id="4025768at2759"/>
<proteinExistence type="predicted"/>
<gene>
    <name evidence="2" type="ORF">METBIDRAFT_32234</name>
</gene>
<accession>A0A1A0H8J3</accession>
<organism evidence="2 3">
    <name type="scientific">Metschnikowia bicuspidata var. bicuspidata NRRL YB-4993</name>
    <dbReference type="NCBI Taxonomy" id="869754"/>
    <lineage>
        <taxon>Eukaryota</taxon>
        <taxon>Fungi</taxon>
        <taxon>Dikarya</taxon>
        <taxon>Ascomycota</taxon>
        <taxon>Saccharomycotina</taxon>
        <taxon>Pichiomycetes</taxon>
        <taxon>Metschnikowiaceae</taxon>
        <taxon>Metschnikowia</taxon>
    </lineage>
</organism>
<dbReference type="Proteomes" id="UP000092555">
    <property type="component" value="Unassembled WGS sequence"/>
</dbReference>
<evidence type="ECO:0000256" key="1">
    <source>
        <dbReference type="SAM" id="MobiDB-lite"/>
    </source>
</evidence>
<keyword evidence="3" id="KW-1185">Reference proteome</keyword>
<sequence length="724" mass="82252">MATLPRPSCFLCAHQKTPLHRDLVCGNCVHKSIEIIRNSVIENEQWNSQMRAQINCIFDVCERMKDTDGHDFKTLTATPQVSPDASKDGKASEIPRPRRNVVLQLALNLQKLDIAHRRMKNKSLEKSCESLARKNEALAKKTEALASKIESDRCRIQAAENKMLGDYSRKRESLDRELISIQFERMRRVSRQATLRQYSSYKVFRECMFSSHVKATESGLVLEFCDRPVLPLSQLLETLIVALNTFLEDMIRLQILLFDLFKADFDALELPYLESLKRLLPDRKFYDSVQSKIHSILRDPGEGAHMAGIAEEESACEREPVFEDRPSEMSSRDQEKITIKDKIIHVPKSFRTMNLQRRSSVKEAEASDETLSAGSGQTFQKGDKSMFVMVGEKNKTDAHDPSSQSIVNPPRVNNALLEQETALHNGFRKDGNCRTDLHGKKIVIVPHRILTKPFVKLRPNEYLRFVFVVVKILITFNELLRSILGPGFLSSFKETQLCFVGGNLRTKLDDEKAAKGRFLYDFKEILLIVASLDPYFQQKLKARHQNTSSQNATDMSNSIDASQETSLNEEQRSMRESWASDSGTSLVKFENTPSKKLSRLYTRFWSKGRDPTPATTPSSVSDNVIYGMVSETNTERDEMKLTFNDGNGTGKRHSSLHLSGSGATIPDYDIKEILRNVYDLISGRAGGQRNLARNLAHLDRVGANSIMQQSRAHLEDWDMVSKMF</sequence>
<feature type="compositionally biased region" description="Basic and acidic residues" evidence="1">
    <location>
        <begin position="85"/>
        <end position="94"/>
    </location>
</feature>
<name>A0A1A0H8J3_9ASCO</name>
<dbReference type="GeneID" id="30028990"/>
<evidence type="ECO:0000313" key="3">
    <source>
        <dbReference type="Proteomes" id="UP000092555"/>
    </source>
</evidence>
<feature type="region of interest" description="Disordered" evidence="1">
    <location>
        <begin position="546"/>
        <end position="579"/>
    </location>
</feature>
<protein>
    <submittedName>
        <fullName evidence="2">Uncharacterized protein</fullName>
    </submittedName>
</protein>
<dbReference type="EMBL" id="LXTC01000004">
    <property type="protein sequence ID" value="OBA20203.1"/>
    <property type="molecule type" value="Genomic_DNA"/>
</dbReference>
<feature type="compositionally biased region" description="Polar residues" evidence="1">
    <location>
        <begin position="369"/>
        <end position="379"/>
    </location>
</feature>
<evidence type="ECO:0000313" key="2">
    <source>
        <dbReference type="EMBL" id="OBA20203.1"/>
    </source>
</evidence>
<reference evidence="2 3" key="1">
    <citation type="submission" date="2016-05" db="EMBL/GenBank/DDBJ databases">
        <title>Comparative genomics of biotechnologically important yeasts.</title>
        <authorList>
            <consortium name="DOE Joint Genome Institute"/>
            <person name="Riley R."/>
            <person name="Haridas S."/>
            <person name="Wolfe K.H."/>
            <person name="Lopes M.R."/>
            <person name="Hittinger C.T."/>
            <person name="Goker M."/>
            <person name="Salamov A."/>
            <person name="Wisecaver J."/>
            <person name="Long T.M."/>
            <person name="Aerts A.L."/>
            <person name="Barry K."/>
            <person name="Choi C."/>
            <person name="Clum A."/>
            <person name="Coughlan A.Y."/>
            <person name="Deshpande S."/>
            <person name="Douglass A.P."/>
            <person name="Hanson S.J."/>
            <person name="Klenk H.-P."/>
            <person name="LaButti K."/>
            <person name="Lapidus A."/>
            <person name="Lindquist E."/>
            <person name="Lipzen A."/>
            <person name="Meier-kolthoff J.P."/>
            <person name="Ohm R.A."/>
            <person name="Otillar R.P."/>
            <person name="Pangilinan J."/>
            <person name="Peng Y."/>
            <person name="Rokas A."/>
            <person name="Rosa C.A."/>
            <person name="Scheuner C."/>
            <person name="Sibirny A.A."/>
            <person name="Slot J.C."/>
            <person name="Stielow J.B."/>
            <person name="Sun H."/>
            <person name="Kurtzman C.P."/>
            <person name="Blackwell M."/>
            <person name="Grigoriev I.V."/>
            <person name="Jeffries T.W."/>
        </authorList>
    </citation>
    <scope>NUCLEOTIDE SEQUENCE [LARGE SCALE GENOMIC DNA]</scope>
    <source>
        <strain evidence="2 3">NRRL YB-4993</strain>
    </source>
</reference>
<dbReference type="RefSeq" id="XP_018710725.1">
    <property type="nucleotide sequence ID" value="XM_018856014.1"/>
</dbReference>
<feature type="compositionally biased region" description="Polar residues" evidence="1">
    <location>
        <begin position="546"/>
        <end position="568"/>
    </location>
</feature>
<feature type="region of interest" description="Disordered" evidence="1">
    <location>
        <begin position="74"/>
        <end position="94"/>
    </location>
</feature>
<dbReference type="AlphaFoldDB" id="A0A1A0H8J3"/>
<comment type="caution">
    <text evidence="2">The sequence shown here is derived from an EMBL/GenBank/DDBJ whole genome shotgun (WGS) entry which is preliminary data.</text>
</comment>
<feature type="region of interest" description="Disordered" evidence="1">
    <location>
        <begin position="315"/>
        <end position="335"/>
    </location>
</feature>